<dbReference type="EMBL" id="FP929033">
    <property type="protein sequence ID" value="CBK66824.1"/>
    <property type="molecule type" value="Genomic_DNA"/>
</dbReference>
<evidence type="ECO:0008006" key="4">
    <source>
        <dbReference type="Google" id="ProtNLM"/>
    </source>
</evidence>
<dbReference type="InterPro" id="IPR023614">
    <property type="entry name" value="Porin_dom_sf"/>
</dbReference>
<feature type="chain" id="PRO_5003082264" description="Phosphate-selective porin O and P" evidence="1">
    <location>
        <begin position="22"/>
        <end position="458"/>
    </location>
</feature>
<organism evidence="2 3">
    <name type="scientific">Bacteroides xylanisolvens XB1A</name>
    <dbReference type="NCBI Taxonomy" id="657309"/>
    <lineage>
        <taxon>Bacteria</taxon>
        <taxon>Pseudomonadati</taxon>
        <taxon>Bacteroidota</taxon>
        <taxon>Bacteroidia</taxon>
        <taxon>Bacteroidales</taxon>
        <taxon>Bacteroidaceae</taxon>
        <taxon>Bacteroides</taxon>
    </lineage>
</organism>
<dbReference type="KEGG" id="bxy:BXY_17170"/>
<reference evidence="2 3" key="1">
    <citation type="submission" date="2010-03" db="EMBL/GenBank/DDBJ databases">
        <title>The genome sequence of Bacteriodes xylanisolvens XB1A.</title>
        <authorList>
            <consortium name="metaHIT consortium -- http://www.metahit.eu/"/>
            <person name="Pajon A."/>
            <person name="Turner K."/>
            <person name="Parkhill J."/>
            <person name="Bernalier A."/>
        </authorList>
    </citation>
    <scope>NUCLEOTIDE SEQUENCE [LARGE SCALE GENOMIC DNA]</scope>
    <source>
        <strain evidence="2 3">XB1A</strain>
    </source>
</reference>
<dbReference type="Proteomes" id="UP000008795">
    <property type="component" value="Chromosome"/>
</dbReference>
<accession>D6CXC2</accession>
<feature type="signal peptide" evidence="1">
    <location>
        <begin position="1"/>
        <end position="21"/>
    </location>
</feature>
<reference evidence="2 3" key="2">
    <citation type="submission" date="2010-03" db="EMBL/GenBank/DDBJ databases">
        <authorList>
            <person name="Pajon A."/>
        </authorList>
    </citation>
    <scope>NUCLEOTIDE SEQUENCE [LARGE SCALE GENOMIC DNA]</scope>
    <source>
        <strain evidence="2 3">XB1A</strain>
    </source>
</reference>
<dbReference type="PATRIC" id="fig|657309.4.peg.503"/>
<dbReference type="AlphaFoldDB" id="D6CXC2"/>
<dbReference type="Gene3D" id="2.40.160.10">
    <property type="entry name" value="Porin"/>
    <property type="match status" value="1"/>
</dbReference>
<gene>
    <name evidence="2" type="ORF">BXY_17170</name>
</gene>
<dbReference type="eggNOG" id="COG3746">
    <property type="taxonomic scope" value="Bacteria"/>
</dbReference>
<evidence type="ECO:0000313" key="2">
    <source>
        <dbReference type="EMBL" id="CBK66824.1"/>
    </source>
</evidence>
<dbReference type="SUPFAM" id="SSF56935">
    <property type="entry name" value="Porins"/>
    <property type="match status" value="1"/>
</dbReference>
<evidence type="ECO:0000256" key="1">
    <source>
        <dbReference type="SAM" id="SignalP"/>
    </source>
</evidence>
<protein>
    <recommendedName>
        <fullName evidence="4">Phosphate-selective porin O and P</fullName>
    </recommendedName>
</protein>
<keyword evidence="1" id="KW-0732">Signal</keyword>
<evidence type="ECO:0000313" key="3">
    <source>
        <dbReference type="Proteomes" id="UP000008795"/>
    </source>
</evidence>
<sequence>MDMKKYLLFLIGLFLLLPVMAQTDEGSDDAEIVEASDESLSDIDNKVVLHRYKMGDGLRFTTQGGNKLTVSGMVQTSVESRRFEDVDQMYNRFRVRRARVRFDGSVYHDKLRFRLGLDLVKGSETDDDSGSLLMDAYAAYRPWGSKLVISFGQRSTPTDNYELQMSSHTLQFGERSKITSAFSTIRELGVFAESSFRLGSKGLLRPSIAITDGSGPISEGKRYGGLKYGGRLNYLPFGAFRSMGGSREGDMAYELTPKLSVGVAYSYADGTSDRRGGRSNGDILYMNDRDEIDLPDYAKLVADFAFKYRGFSMLGEYAKTWGYVPSSITKRVRNDGSTATTFDVNGEQNVEAYIKNRMMLGQGFNIQAGYMLRSLWSFDLRYTYLKPDEYSYMNNNLYFNRHNFYDFSVSKYLTRNYAAKIQLTVGLARSNGENRTPDSTYTYNGNEWIGNLLFQFKF</sequence>
<dbReference type="HOGENOM" id="CLU_587747_0_0_10"/>
<proteinExistence type="predicted"/>
<name>D6CXC2_9BACE</name>